<dbReference type="GeneID" id="36521767"/>
<evidence type="ECO:0000313" key="2">
    <source>
        <dbReference type="Proteomes" id="UP000234585"/>
    </source>
</evidence>
<dbReference type="EMBL" id="KZ559214">
    <property type="protein sequence ID" value="PLB33292.1"/>
    <property type="molecule type" value="Genomic_DNA"/>
</dbReference>
<organism evidence="1 2">
    <name type="scientific">Aspergillus candidus</name>
    <dbReference type="NCBI Taxonomy" id="41067"/>
    <lineage>
        <taxon>Eukaryota</taxon>
        <taxon>Fungi</taxon>
        <taxon>Dikarya</taxon>
        <taxon>Ascomycota</taxon>
        <taxon>Pezizomycotina</taxon>
        <taxon>Eurotiomycetes</taxon>
        <taxon>Eurotiomycetidae</taxon>
        <taxon>Eurotiales</taxon>
        <taxon>Aspergillaceae</taxon>
        <taxon>Aspergillus</taxon>
        <taxon>Aspergillus subgen. Circumdati</taxon>
    </lineage>
</organism>
<sequence>MAMTRMNKAAKFGTIASLQPRASRAFFLRPVNFFSLVHSFSHILIGLLGPSLDPMTAAHLIHRHFLLG</sequence>
<name>A0A2I2EY40_ASPCN</name>
<reference evidence="1 2" key="1">
    <citation type="submission" date="2017-12" db="EMBL/GenBank/DDBJ databases">
        <authorList>
            <consortium name="DOE Joint Genome Institute"/>
            <person name="Haridas S."/>
            <person name="Kjaerbolling I."/>
            <person name="Vesth T.C."/>
            <person name="Frisvad J.C."/>
            <person name="Nybo J.L."/>
            <person name="Theobald S."/>
            <person name="Kuo A."/>
            <person name="Bowyer P."/>
            <person name="Matsuda Y."/>
            <person name="Mondo S."/>
            <person name="Lyhne E.K."/>
            <person name="Kogle M.E."/>
            <person name="Clum A."/>
            <person name="Lipzen A."/>
            <person name="Salamov A."/>
            <person name="Ngan C.Y."/>
            <person name="Daum C."/>
            <person name="Chiniquy J."/>
            <person name="Barry K."/>
            <person name="LaButti K."/>
            <person name="Simmons B.A."/>
            <person name="Magnuson J.K."/>
            <person name="Mortensen U.H."/>
            <person name="Larsen T.O."/>
            <person name="Grigoriev I.V."/>
            <person name="Baker S.E."/>
            <person name="Andersen M.R."/>
            <person name="Nordberg H.P."/>
            <person name="Cantor M.N."/>
            <person name="Hua S.X."/>
        </authorList>
    </citation>
    <scope>NUCLEOTIDE SEQUENCE [LARGE SCALE GENOMIC DNA]</scope>
    <source>
        <strain evidence="1 2">CBS 102.13</strain>
    </source>
</reference>
<gene>
    <name evidence="1" type="ORF">BDW47DRAFT_114221</name>
</gene>
<proteinExistence type="predicted"/>
<protein>
    <submittedName>
        <fullName evidence="1">Uncharacterized protein</fullName>
    </submittedName>
</protein>
<accession>A0A2I2EY40</accession>
<dbReference type="Proteomes" id="UP000234585">
    <property type="component" value="Unassembled WGS sequence"/>
</dbReference>
<evidence type="ECO:0000313" key="1">
    <source>
        <dbReference type="EMBL" id="PLB33292.1"/>
    </source>
</evidence>
<dbReference type="AlphaFoldDB" id="A0A2I2EY40"/>
<dbReference type="RefSeq" id="XP_024667304.1">
    <property type="nucleotide sequence ID" value="XM_024814607.1"/>
</dbReference>
<keyword evidence="2" id="KW-1185">Reference proteome</keyword>